<evidence type="ECO:0000256" key="3">
    <source>
        <dbReference type="ARBA" id="ARBA00022475"/>
    </source>
</evidence>
<evidence type="ECO:0000313" key="10">
    <source>
        <dbReference type="Proteomes" id="UP001646157"/>
    </source>
</evidence>
<evidence type="ECO:0000256" key="2">
    <source>
        <dbReference type="ARBA" id="ARBA00022448"/>
    </source>
</evidence>
<feature type="transmembrane region" description="Helical" evidence="7">
    <location>
        <begin position="134"/>
        <end position="153"/>
    </location>
</feature>
<gene>
    <name evidence="9" type="ORF">JOC86_003838</name>
</gene>
<dbReference type="PANTHER" id="PTHR30465">
    <property type="entry name" value="INNER MEMBRANE ABC TRANSPORTER"/>
    <property type="match status" value="1"/>
</dbReference>
<feature type="transmembrane region" description="Helical" evidence="7">
    <location>
        <begin position="168"/>
        <end position="191"/>
    </location>
</feature>
<name>A0ABS2NHB7_9BACI</name>
<keyword evidence="2" id="KW-0813">Transport</keyword>
<dbReference type="SUPFAM" id="SSF161098">
    <property type="entry name" value="MetI-like"/>
    <property type="match status" value="1"/>
</dbReference>
<evidence type="ECO:0000256" key="1">
    <source>
        <dbReference type="ARBA" id="ARBA00004651"/>
    </source>
</evidence>
<evidence type="ECO:0000256" key="5">
    <source>
        <dbReference type="ARBA" id="ARBA00022989"/>
    </source>
</evidence>
<keyword evidence="4 7" id="KW-0812">Transmembrane</keyword>
<dbReference type="EMBL" id="JAFBDZ010000004">
    <property type="protein sequence ID" value="MBM7587265.1"/>
    <property type="molecule type" value="Genomic_DNA"/>
</dbReference>
<feature type="transmembrane region" description="Helical" evidence="7">
    <location>
        <begin position="7"/>
        <end position="27"/>
    </location>
</feature>
<evidence type="ECO:0000256" key="7">
    <source>
        <dbReference type="SAM" id="Phobius"/>
    </source>
</evidence>
<evidence type="ECO:0000313" key="9">
    <source>
        <dbReference type="EMBL" id="MBM7587265.1"/>
    </source>
</evidence>
<dbReference type="InterPro" id="IPR000515">
    <property type="entry name" value="MetI-like"/>
</dbReference>
<proteinExistence type="predicted"/>
<dbReference type="Pfam" id="PF00528">
    <property type="entry name" value="BPD_transp_1"/>
    <property type="match status" value="1"/>
</dbReference>
<keyword evidence="6 7" id="KW-0472">Membrane</keyword>
<comment type="caution">
    <text evidence="9">The sequence shown here is derived from an EMBL/GenBank/DDBJ whole genome shotgun (WGS) entry which is preliminary data.</text>
</comment>
<evidence type="ECO:0000256" key="4">
    <source>
        <dbReference type="ARBA" id="ARBA00022692"/>
    </source>
</evidence>
<feature type="domain" description="ABC transmembrane type-1" evidence="8">
    <location>
        <begin position="111"/>
        <end position="267"/>
    </location>
</feature>
<dbReference type="RefSeq" id="WP_205174459.1">
    <property type="nucleotide sequence ID" value="NZ_JAFBDZ010000004.1"/>
</dbReference>
<evidence type="ECO:0000259" key="8">
    <source>
        <dbReference type="Pfam" id="PF00528"/>
    </source>
</evidence>
<dbReference type="CDD" id="cd06261">
    <property type="entry name" value="TM_PBP2"/>
    <property type="match status" value="1"/>
</dbReference>
<keyword evidence="5 7" id="KW-1133">Transmembrane helix</keyword>
<evidence type="ECO:0000256" key="6">
    <source>
        <dbReference type="ARBA" id="ARBA00023136"/>
    </source>
</evidence>
<reference evidence="9 10" key="1">
    <citation type="submission" date="2021-01" db="EMBL/GenBank/DDBJ databases">
        <title>Genomic Encyclopedia of Type Strains, Phase IV (KMG-IV): sequencing the most valuable type-strain genomes for metagenomic binning, comparative biology and taxonomic classification.</title>
        <authorList>
            <person name="Goeker M."/>
        </authorList>
    </citation>
    <scope>NUCLEOTIDE SEQUENCE [LARGE SCALE GENOMIC DNA]</scope>
    <source>
        <strain evidence="9 10">DSM 24834</strain>
    </source>
</reference>
<dbReference type="Proteomes" id="UP001646157">
    <property type="component" value="Unassembled WGS sequence"/>
</dbReference>
<keyword evidence="3" id="KW-1003">Cell membrane</keyword>
<keyword evidence="10" id="KW-1185">Reference proteome</keyword>
<dbReference type="InterPro" id="IPR035906">
    <property type="entry name" value="MetI-like_sf"/>
</dbReference>
<sequence length="302" mass="34707">MRFIRNLLIILIGIILISSLPVLFYGGSGFQYLMEVLVANNISSIGFYPLEYGLAIVNVIKNLFQPEQWVIASFGKEYSFFEFYPKRYFYSLKLFTLSFIIAIGASFLVTMIVSLSPGWFKKVSNVTIDILESLPDVFIIVGLQLIVIFIYKATGHLVAEVAMLNEEIYLLPVICLSTVPSVFLIKTALLLMREEEPKPYMDLARAKGLSRLRVLLAHNFRNVLFSLFYRSKIIFSFMLSNLFIIERLFNIKGMMDLLLYSNQLILVVVICSVFIPFYTLFSISEFFIMKKIGVREEEFING</sequence>
<feature type="transmembrane region" description="Helical" evidence="7">
    <location>
        <begin position="88"/>
        <end position="113"/>
    </location>
</feature>
<organism evidence="9 10">
    <name type="scientific">Rossellomorea pakistanensis</name>
    <dbReference type="NCBI Taxonomy" id="992288"/>
    <lineage>
        <taxon>Bacteria</taxon>
        <taxon>Bacillati</taxon>
        <taxon>Bacillota</taxon>
        <taxon>Bacilli</taxon>
        <taxon>Bacillales</taxon>
        <taxon>Bacillaceae</taxon>
        <taxon>Rossellomorea</taxon>
    </lineage>
</organism>
<protein>
    <submittedName>
        <fullName evidence="9">ABC-type dipeptide/oligopeptide/nickel transport system permease component</fullName>
    </submittedName>
</protein>
<accession>A0ABS2NHB7</accession>
<feature type="transmembrane region" description="Helical" evidence="7">
    <location>
        <begin position="223"/>
        <end position="245"/>
    </location>
</feature>
<feature type="transmembrane region" description="Helical" evidence="7">
    <location>
        <begin position="257"/>
        <end position="281"/>
    </location>
</feature>
<comment type="subcellular location">
    <subcellularLocation>
        <location evidence="1">Cell membrane</location>
        <topology evidence="1">Multi-pass membrane protein</topology>
    </subcellularLocation>
</comment>
<dbReference type="PANTHER" id="PTHR30465:SF44">
    <property type="entry name" value="ABC-TYPE DIPEPTIDE_OLIGOPEPTIDE TRANSPORT SYSTEM, PERMEASE COMPONENT"/>
    <property type="match status" value="1"/>
</dbReference>